<dbReference type="AlphaFoldDB" id="A0A8X6YC60"/>
<dbReference type="EMBL" id="BMAV01016285">
    <property type="protein sequence ID" value="GFY66884.1"/>
    <property type="molecule type" value="Genomic_DNA"/>
</dbReference>
<evidence type="ECO:0000313" key="1">
    <source>
        <dbReference type="EMBL" id="GFY66884.1"/>
    </source>
</evidence>
<organism evidence="1 2">
    <name type="scientific">Trichonephila inaurata madagascariensis</name>
    <dbReference type="NCBI Taxonomy" id="2747483"/>
    <lineage>
        <taxon>Eukaryota</taxon>
        <taxon>Metazoa</taxon>
        <taxon>Ecdysozoa</taxon>
        <taxon>Arthropoda</taxon>
        <taxon>Chelicerata</taxon>
        <taxon>Arachnida</taxon>
        <taxon>Araneae</taxon>
        <taxon>Araneomorphae</taxon>
        <taxon>Entelegynae</taxon>
        <taxon>Araneoidea</taxon>
        <taxon>Nephilidae</taxon>
        <taxon>Trichonephila</taxon>
        <taxon>Trichonephila inaurata</taxon>
    </lineage>
</organism>
<dbReference type="OrthoDB" id="6453915at2759"/>
<reference evidence="1" key="1">
    <citation type="submission" date="2020-08" db="EMBL/GenBank/DDBJ databases">
        <title>Multicomponent nature underlies the extraordinary mechanical properties of spider dragline silk.</title>
        <authorList>
            <person name="Kono N."/>
            <person name="Nakamura H."/>
            <person name="Mori M."/>
            <person name="Yoshida Y."/>
            <person name="Ohtoshi R."/>
            <person name="Malay A.D."/>
            <person name="Moran D.A.P."/>
            <person name="Tomita M."/>
            <person name="Numata K."/>
            <person name="Arakawa K."/>
        </authorList>
    </citation>
    <scope>NUCLEOTIDE SEQUENCE</scope>
</reference>
<protein>
    <submittedName>
        <fullName evidence="1">Uncharacterized protein</fullName>
    </submittedName>
</protein>
<proteinExistence type="predicted"/>
<keyword evidence="2" id="KW-1185">Reference proteome</keyword>
<comment type="caution">
    <text evidence="1">The sequence shown here is derived from an EMBL/GenBank/DDBJ whole genome shotgun (WGS) entry which is preliminary data.</text>
</comment>
<gene>
    <name evidence="1" type="ORF">TNIN_179141</name>
</gene>
<accession>A0A8X6YC60</accession>
<evidence type="ECO:0000313" key="2">
    <source>
        <dbReference type="Proteomes" id="UP000886998"/>
    </source>
</evidence>
<sequence length="147" mass="17762">MTRPNCDYLVAIQWMRYQSRWIPNRILFVNPYDNRRVEIRPSLDSLQSFTYQDVQNLKSIEPLYEDNDWNGNDTIRVPVLDFEDFLKFHLVKDYLQKEDQGWDFVIGAMDQATYMYLDQVLPNVVHYIAEKQPFDTLLNDYYIYLTV</sequence>
<name>A0A8X6YC60_9ARAC</name>
<dbReference type="Proteomes" id="UP000886998">
    <property type="component" value="Unassembled WGS sequence"/>
</dbReference>